<feature type="transmembrane region" description="Helical" evidence="1">
    <location>
        <begin position="37"/>
        <end position="58"/>
    </location>
</feature>
<evidence type="ECO:0000313" key="3">
    <source>
        <dbReference type="Proteomes" id="UP000318538"/>
    </source>
</evidence>
<proteinExistence type="predicted"/>
<keyword evidence="1" id="KW-1133">Transmembrane helix</keyword>
<organism evidence="2 3">
    <name type="scientific">Rubripirellula lacrimiformis</name>
    <dbReference type="NCBI Taxonomy" id="1930273"/>
    <lineage>
        <taxon>Bacteria</taxon>
        <taxon>Pseudomonadati</taxon>
        <taxon>Planctomycetota</taxon>
        <taxon>Planctomycetia</taxon>
        <taxon>Pirellulales</taxon>
        <taxon>Pirellulaceae</taxon>
        <taxon>Rubripirellula</taxon>
    </lineage>
</organism>
<evidence type="ECO:0000256" key="1">
    <source>
        <dbReference type="SAM" id="Phobius"/>
    </source>
</evidence>
<keyword evidence="3" id="KW-1185">Reference proteome</keyword>
<gene>
    <name evidence="2" type="ORF">K227x_50230</name>
</gene>
<reference evidence="2 3" key="1">
    <citation type="submission" date="2019-02" db="EMBL/GenBank/DDBJ databases">
        <title>Deep-cultivation of Planctomycetes and their phenomic and genomic characterization uncovers novel biology.</title>
        <authorList>
            <person name="Wiegand S."/>
            <person name="Jogler M."/>
            <person name="Boedeker C."/>
            <person name="Pinto D."/>
            <person name="Vollmers J."/>
            <person name="Rivas-Marin E."/>
            <person name="Kohn T."/>
            <person name="Peeters S.H."/>
            <person name="Heuer A."/>
            <person name="Rast P."/>
            <person name="Oberbeckmann S."/>
            <person name="Bunk B."/>
            <person name="Jeske O."/>
            <person name="Meyerdierks A."/>
            <person name="Storesund J.E."/>
            <person name="Kallscheuer N."/>
            <person name="Luecker S."/>
            <person name="Lage O.M."/>
            <person name="Pohl T."/>
            <person name="Merkel B.J."/>
            <person name="Hornburger P."/>
            <person name="Mueller R.-W."/>
            <person name="Bruemmer F."/>
            <person name="Labrenz M."/>
            <person name="Spormann A.M."/>
            <person name="Op den Camp H."/>
            <person name="Overmann J."/>
            <person name="Amann R."/>
            <person name="Jetten M.S.M."/>
            <person name="Mascher T."/>
            <person name="Medema M.H."/>
            <person name="Devos D.P."/>
            <person name="Kaster A.-K."/>
            <person name="Ovreas L."/>
            <person name="Rohde M."/>
            <person name="Galperin M.Y."/>
            <person name="Jogler C."/>
        </authorList>
    </citation>
    <scope>NUCLEOTIDE SEQUENCE [LARGE SCALE GENOMIC DNA]</scope>
    <source>
        <strain evidence="2 3">K22_7</strain>
    </source>
</reference>
<dbReference type="KEGG" id="rlc:K227x_50230"/>
<dbReference type="Proteomes" id="UP000318538">
    <property type="component" value="Chromosome"/>
</dbReference>
<dbReference type="RefSeq" id="WP_145173475.1">
    <property type="nucleotide sequence ID" value="NZ_CP036525.1"/>
</dbReference>
<accession>A0A517NHL1</accession>
<evidence type="ECO:0000313" key="2">
    <source>
        <dbReference type="EMBL" id="QDT06612.1"/>
    </source>
</evidence>
<name>A0A517NHL1_9BACT</name>
<keyword evidence="1" id="KW-0472">Membrane</keyword>
<keyword evidence="1" id="KW-0812">Transmembrane</keyword>
<dbReference type="AlphaFoldDB" id="A0A517NHL1"/>
<sequence length="146" mass="16195">MAFLNSVIQHTALLAETHLTELADQYQDAVIEPGTSWWWYAWIPATIILLGGLAMRFADQAPAITNTPLGMLRELCSTHRIKGKSRVLLEEIAVAAAIENPATILLNSRRFDEATAIAARRITLDTRQKALLGIIRRRVFVDDAAS</sequence>
<dbReference type="EMBL" id="CP036525">
    <property type="protein sequence ID" value="QDT06612.1"/>
    <property type="molecule type" value="Genomic_DNA"/>
</dbReference>
<protein>
    <submittedName>
        <fullName evidence="2">Uncharacterized protein</fullName>
    </submittedName>
</protein>
<dbReference type="OrthoDB" id="291086at2"/>